<reference evidence="1 2" key="2">
    <citation type="journal article" date="2022" name="Mol. Ecol. Resour.">
        <title>The genomes of chicory, endive, great burdock and yacon provide insights into Asteraceae paleo-polyploidization history and plant inulin production.</title>
        <authorList>
            <person name="Fan W."/>
            <person name="Wang S."/>
            <person name="Wang H."/>
            <person name="Wang A."/>
            <person name="Jiang F."/>
            <person name="Liu H."/>
            <person name="Zhao H."/>
            <person name="Xu D."/>
            <person name="Zhang Y."/>
        </authorList>
    </citation>
    <scope>NUCLEOTIDE SEQUENCE [LARGE SCALE GENOMIC DNA]</scope>
    <source>
        <strain evidence="2">cv. Yunnan</strain>
        <tissue evidence="1">Leaves</tissue>
    </source>
</reference>
<accession>A0ACB8YC78</accession>
<evidence type="ECO:0000313" key="2">
    <source>
        <dbReference type="Proteomes" id="UP001056120"/>
    </source>
</evidence>
<name>A0ACB8YC78_9ASTR</name>
<dbReference type="EMBL" id="CM042045">
    <property type="protein sequence ID" value="KAI3683319.1"/>
    <property type="molecule type" value="Genomic_DNA"/>
</dbReference>
<sequence>MSLIGTSAHIGFHCLHDLIIAPHQQRCAPIEAASPEHVTADMADGARLYANQPLRGHVWTATCHQEL</sequence>
<evidence type="ECO:0000313" key="1">
    <source>
        <dbReference type="EMBL" id="KAI3683319.1"/>
    </source>
</evidence>
<reference evidence="2" key="1">
    <citation type="journal article" date="2022" name="Mol. Ecol. Resour.">
        <title>The genomes of chicory, endive, great burdock and yacon provide insights into Asteraceae palaeo-polyploidization history and plant inulin production.</title>
        <authorList>
            <person name="Fan W."/>
            <person name="Wang S."/>
            <person name="Wang H."/>
            <person name="Wang A."/>
            <person name="Jiang F."/>
            <person name="Liu H."/>
            <person name="Zhao H."/>
            <person name="Xu D."/>
            <person name="Zhang Y."/>
        </authorList>
    </citation>
    <scope>NUCLEOTIDE SEQUENCE [LARGE SCALE GENOMIC DNA]</scope>
    <source>
        <strain evidence="2">cv. Yunnan</strain>
    </source>
</reference>
<comment type="caution">
    <text evidence="1">The sequence shown here is derived from an EMBL/GenBank/DDBJ whole genome shotgun (WGS) entry which is preliminary data.</text>
</comment>
<protein>
    <submittedName>
        <fullName evidence="1">Uncharacterized protein</fullName>
    </submittedName>
</protein>
<keyword evidence="2" id="KW-1185">Reference proteome</keyword>
<organism evidence="1 2">
    <name type="scientific">Smallanthus sonchifolius</name>
    <dbReference type="NCBI Taxonomy" id="185202"/>
    <lineage>
        <taxon>Eukaryota</taxon>
        <taxon>Viridiplantae</taxon>
        <taxon>Streptophyta</taxon>
        <taxon>Embryophyta</taxon>
        <taxon>Tracheophyta</taxon>
        <taxon>Spermatophyta</taxon>
        <taxon>Magnoliopsida</taxon>
        <taxon>eudicotyledons</taxon>
        <taxon>Gunneridae</taxon>
        <taxon>Pentapetalae</taxon>
        <taxon>asterids</taxon>
        <taxon>campanulids</taxon>
        <taxon>Asterales</taxon>
        <taxon>Asteraceae</taxon>
        <taxon>Asteroideae</taxon>
        <taxon>Heliantheae alliance</taxon>
        <taxon>Millerieae</taxon>
        <taxon>Smallanthus</taxon>
    </lineage>
</organism>
<gene>
    <name evidence="1" type="ORF">L1987_83822</name>
</gene>
<dbReference type="Proteomes" id="UP001056120">
    <property type="component" value="Linkage Group LG28"/>
</dbReference>
<proteinExistence type="predicted"/>